<evidence type="ECO:0000313" key="5">
    <source>
        <dbReference type="RefSeq" id="XP_017770189.1"/>
    </source>
</evidence>
<evidence type="ECO:0000256" key="1">
    <source>
        <dbReference type="PROSITE-ProRule" id="PRU00497"/>
    </source>
</evidence>
<dbReference type="GeneID" id="108557950"/>
<evidence type="ECO:0000256" key="2">
    <source>
        <dbReference type="SAM" id="MobiDB-lite"/>
    </source>
</evidence>
<dbReference type="RefSeq" id="XP_017770189.1">
    <property type="nucleotide sequence ID" value="XM_017914700.1"/>
</dbReference>
<feature type="signal peptide" evidence="3">
    <location>
        <begin position="1"/>
        <end position="21"/>
    </location>
</feature>
<feature type="compositionally biased region" description="Low complexity" evidence="2">
    <location>
        <begin position="202"/>
        <end position="228"/>
    </location>
</feature>
<sequence length="336" mass="38295">MAHLGIFSCLFFAVLCHLANGQFPPRLQIPGAVLLGQPQKQSTIRQRLQQLDGPQPRFRGRPLPSNALPVPVREQVRPVVEEPEEDDQQARQSHFDDEVAKLGITALHTAVQQVDEEPIRSPQGRQYNLYKERPVPVLRQDIRESPVSRPAPVQPKPLPILRQEAPRPVIRQELKQESLYTRPAPQRQEYEAPVQHVRRPAHQVVRPQQAQPVRQAPAQRPASRPAPQYLDDDEQPRNRKPVVQILRKYRTDNADGSITWGYENEDGSFKEETIGVDCITRGKYGYVDPDGVKREYTYETGGTCEEPEPELDDLPLQQQAIPKGGKKPYRIPAQFN</sequence>
<dbReference type="InterPro" id="IPR000618">
    <property type="entry name" value="Insect_cuticle"/>
</dbReference>
<feature type="chain" id="PRO_5046574993" evidence="3">
    <location>
        <begin position="22"/>
        <end position="336"/>
    </location>
</feature>
<gene>
    <name evidence="5" type="primary">LOC108557950</name>
</gene>
<keyword evidence="4" id="KW-1185">Reference proteome</keyword>
<evidence type="ECO:0000313" key="4">
    <source>
        <dbReference type="Proteomes" id="UP000695000"/>
    </source>
</evidence>
<keyword evidence="1" id="KW-0193">Cuticle</keyword>
<feature type="region of interest" description="Disordered" evidence="2">
    <location>
        <begin position="140"/>
        <end position="240"/>
    </location>
</feature>
<name>A0ABM1M6I9_NICVS</name>
<dbReference type="InterPro" id="IPR050468">
    <property type="entry name" value="Cuticle_Struct_Prot"/>
</dbReference>
<feature type="region of interest" description="Disordered" evidence="2">
    <location>
        <begin position="51"/>
        <end position="72"/>
    </location>
</feature>
<reference evidence="5" key="1">
    <citation type="submission" date="2025-08" db="UniProtKB">
        <authorList>
            <consortium name="RefSeq"/>
        </authorList>
    </citation>
    <scope>IDENTIFICATION</scope>
    <source>
        <tissue evidence="5">Whole Larva</tissue>
    </source>
</reference>
<accession>A0ABM1M6I9</accession>
<feature type="region of interest" description="Disordered" evidence="2">
    <location>
        <begin position="300"/>
        <end position="336"/>
    </location>
</feature>
<dbReference type="Proteomes" id="UP000695000">
    <property type="component" value="Unplaced"/>
</dbReference>
<dbReference type="PROSITE" id="PS51155">
    <property type="entry name" value="CHIT_BIND_RR_2"/>
    <property type="match status" value="1"/>
</dbReference>
<keyword evidence="3" id="KW-0732">Signal</keyword>
<evidence type="ECO:0000256" key="3">
    <source>
        <dbReference type="SAM" id="SignalP"/>
    </source>
</evidence>
<protein>
    <submittedName>
        <fullName evidence="5">Activating signal cointegrator 1 complex subunit 2 homolog isoform X1</fullName>
    </submittedName>
</protein>
<dbReference type="PANTHER" id="PTHR10380">
    <property type="entry name" value="CUTICLE PROTEIN"/>
    <property type="match status" value="1"/>
</dbReference>
<organism evidence="4 5">
    <name type="scientific">Nicrophorus vespilloides</name>
    <name type="common">Boreal carrion beetle</name>
    <dbReference type="NCBI Taxonomy" id="110193"/>
    <lineage>
        <taxon>Eukaryota</taxon>
        <taxon>Metazoa</taxon>
        <taxon>Ecdysozoa</taxon>
        <taxon>Arthropoda</taxon>
        <taxon>Hexapoda</taxon>
        <taxon>Insecta</taxon>
        <taxon>Pterygota</taxon>
        <taxon>Neoptera</taxon>
        <taxon>Endopterygota</taxon>
        <taxon>Coleoptera</taxon>
        <taxon>Polyphaga</taxon>
        <taxon>Staphyliniformia</taxon>
        <taxon>Silphidae</taxon>
        <taxon>Nicrophorinae</taxon>
        <taxon>Nicrophorus</taxon>
    </lineage>
</organism>
<dbReference type="PANTHER" id="PTHR10380:SF2">
    <property type="entry name" value="AGAP003037-PA"/>
    <property type="match status" value="1"/>
</dbReference>
<proteinExistence type="predicted"/>